<evidence type="ECO:0000256" key="1">
    <source>
        <dbReference type="SAM" id="SignalP"/>
    </source>
</evidence>
<dbReference type="EMBL" id="FONA01000021">
    <property type="protein sequence ID" value="SFE87257.1"/>
    <property type="molecule type" value="Genomic_DNA"/>
</dbReference>
<evidence type="ECO:0000313" key="3">
    <source>
        <dbReference type="Proteomes" id="UP000181976"/>
    </source>
</evidence>
<proteinExistence type="predicted"/>
<accession>A0A1I2E3G9</accession>
<sequence>MKKIFLIISSLLMVWHYTVKSQNSTSSPYSVYGFGVLESTTNTINSGMGGSGVALPSNGYLNYQNPASLSALDSLTFYFNIQAKGIINHYSMSGKAQSNFDSNIDAFSFGFRVARFWGMSFGLYPFSSVGYTIEQENDILGSSLTYPVILEGSGGLSRISLSNGFRLTKNFSVGLDASFIWGSTDIVETADYSALGQNNIINTRKWYFNNLLLKYGLQYQSKQKHGALFAGISWQPETNIYATFNQTIEDESTTSYYENDASADDVILPNMYSAGFAISKDKGWTFSADYSFAKWSVLNDYSTLKGTFSDSYTVNTGIAYSLPKNKSKFINQIQWRAGAFYSDGYLKVKEQKIDEKGITAGLSLPLSRNGNILHISYAYSLKGTSKSSLVREQYHTIKIGFSMTERWFSKSMFY</sequence>
<dbReference type="RefSeq" id="WP_237706182.1">
    <property type="nucleotide sequence ID" value="NZ_AFSL01000105.1"/>
</dbReference>
<reference evidence="2 3" key="1">
    <citation type="submission" date="2016-10" db="EMBL/GenBank/DDBJ databases">
        <authorList>
            <person name="de Groot N.N."/>
        </authorList>
    </citation>
    <scope>NUCLEOTIDE SEQUENCE [LARGE SCALE GENOMIC DNA]</scope>
    <source>
        <strain evidence="2 3">DSM 19012</strain>
    </source>
</reference>
<dbReference type="AlphaFoldDB" id="A0A1I2E3G9"/>
<dbReference type="SUPFAM" id="SSF56935">
    <property type="entry name" value="Porins"/>
    <property type="match status" value="1"/>
</dbReference>
<gene>
    <name evidence="2" type="ORF">SAMN05444380_12124</name>
</gene>
<keyword evidence="1" id="KW-0732">Signal</keyword>
<organism evidence="2 3">
    <name type="scientific">Thermophagus xiamenensis</name>
    <dbReference type="NCBI Taxonomy" id="385682"/>
    <lineage>
        <taxon>Bacteria</taxon>
        <taxon>Pseudomonadati</taxon>
        <taxon>Bacteroidota</taxon>
        <taxon>Bacteroidia</taxon>
        <taxon>Marinilabiliales</taxon>
        <taxon>Marinilabiliaceae</taxon>
        <taxon>Thermophagus</taxon>
    </lineage>
</organism>
<protein>
    <submittedName>
        <fullName evidence="2">Long-chain fatty acid transport protein</fullName>
    </submittedName>
</protein>
<dbReference type="eggNOG" id="COG2067">
    <property type="taxonomic scope" value="Bacteria"/>
</dbReference>
<dbReference type="InParanoid" id="A0A1I2E3G9"/>
<dbReference type="Proteomes" id="UP000181976">
    <property type="component" value="Unassembled WGS sequence"/>
</dbReference>
<feature type="chain" id="PRO_5010384729" evidence="1">
    <location>
        <begin position="22"/>
        <end position="414"/>
    </location>
</feature>
<dbReference type="STRING" id="385682.SAMN05444380_12124"/>
<dbReference type="Gene3D" id="2.40.160.60">
    <property type="entry name" value="Outer membrane protein transport protein (OMPP1/FadL/TodX)"/>
    <property type="match status" value="1"/>
</dbReference>
<keyword evidence="3" id="KW-1185">Reference proteome</keyword>
<evidence type="ECO:0000313" key="2">
    <source>
        <dbReference type="EMBL" id="SFE87257.1"/>
    </source>
</evidence>
<name>A0A1I2E3G9_9BACT</name>
<feature type="signal peptide" evidence="1">
    <location>
        <begin position="1"/>
        <end position="21"/>
    </location>
</feature>